<keyword evidence="1" id="KW-1133">Transmembrane helix</keyword>
<name>A0A2Z6NI45_TRISU</name>
<accession>A0A2Z6NI45</accession>
<gene>
    <name evidence="2" type="ORF">TSUD_98510</name>
</gene>
<reference evidence="3" key="1">
    <citation type="journal article" date="2017" name="Front. Plant Sci.">
        <title>Climate Clever Clovers: New Paradigm to Reduce the Environmental Footprint of Ruminants by Breeding Low Methanogenic Forages Utilizing Haplotype Variation.</title>
        <authorList>
            <person name="Kaur P."/>
            <person name="Appels R."/>
            <person name="Bayer P.E."/>
            <person name="Keeble-Gagnere G."/>
            <person name="Wang J."/>
            <person name="Hirakawa H."/>
            <person name="Shirasawa K."/>
            <person name="Vercoe P."/>
            <person name="Stefanova K."/>
            <person name="Durmic Z."/>
            <person name="Nichols P."/>
            <person name="Revell C."/>
            <person name="Isobe S.N."/>
            <person name="Edwards D."/>
            <person name="Erskine W."/>
        </authorList>
    </citation>
    <scope>NUCLEOTIDE SEQUENCE [LARGE SCALE GENOMIC DNA]</scope>
    <source>
        <strain evidence="3">cv. Daliak</strain>
    </source>
</reference>
<keyword evidence="1" id="KW-0472">Membrane</keyword>
<evidence type="ECO:0000313" key="3">
    <source>
        <dbReference type="Proteomes" id="UP000242715"/>
    </source>
</evidence>
<dbReference type="Proteomes" id="UP000242715">
    <property type="component" value="Unassembled WGS sequence"/>
</dbReference>
<evidence type="ECO:0000313" key="2">
    <source>
        <dbReference type="EMBL" id="GAU43531.1"/>
    </source>
</evidence>
<keyword evidence="1" id="KW-0812">Transmembrane</keyword>
<dbReference type="AlphaFoldDB" id="A0A2Z6NI45"/>
<sequence>MTETPTMKGLDATSVDSLADIEKINFQEISCEKIMRKSRVVRNASGEILQQTFLFHKEAAGYENVGYSRRDVYNEQFKQIENMSSDADDALDFLKGLCSKDEMMYWRHTINDFIICFGLKGLVIWILVVW</sequence>
<evidence type="ECO:0000256" key="1">
    <source>
        <dbReference type="SAM" id="Phobius"/>
    </source>
</evidence>
<dbReference type="EMBL" id="DF973979">
    <property type="protein sequence ID" value="GAU43531.1"/>
    <property type="molecule type" value="Genomic_DNA"/>
</dbReference>
<organism evidence="2 3">
    <name type="scientific">Trifolium subterraneum</name>
    <name type="common">Subterranean clover</name>
    <dbReference type="NCBI Taxonomy" id="3900"/>
    <lineage>
        <taxon>Eukaryota</taxon>
        <taxon>Viridiplantae</taxon>
        <taxon>Streptophyta</taxon>
        <taxon>Embryophyta</taxon>
        <taxon>Tracheophyta</taxon>
        <taxon>Spermatophyta</taxon>
        <taxon>Magnoliopsida</taxon>
        <taxon>eudicotyledons</taxon>
        <taxon>Gunneridae</taxon>
        <taxon>Pentapetalae</taxon>
        <taxon>rosids</taxon>
        <taxon>fabids</taxon>
        <taxon>Fabales</taxon>
        <taxon>Fabaceae</taxon>
        <taxon>Papilionoideae</taxon>
        <taxon>50 kb inversion clade</taxon>
        <taxon>NPAAA clade</taxon>
        <taxon>Hologalegina</taxon>
        <taxon>IRL clade</taxon>
        <taxon>Trifolieae</taxon>
        <taxon>Trifolium</taxon>
    </lineage>
</organism>
<protein>
    <submittedName>
        <fullName evidence="2">Uncharacterized protein</fullName>
    </submittedName>
</protein>
<keyword evidence="3" id="KW-1185">Reference proteome</keyword>
<feature type="transmembrane region" description="Helical" evidence="1">
    <location>
        <begin position="110"/>
        <end position="128"/>
    </location>
</feature>
<proteinExistence type="predicted"/>